<dbReference type="PRINTS" id="PR00131">
    <property type="entry name" value="GLHYDRLASE1"/>
</dbReference>
<keyword evidence="3" id="KW-0326">Glycosidase</keyword>
<dbReference type="Gene3D" id="3.20.20.80">
    <property type="entry name" value="Glycosidases"/>
    <property type="match status" value="1"/>
</dbReference>
<evidence type="ECO:0000256" key="1">
    <source>
        <dbReference type="ARBA" id="ARBA00010838"/>
    </source>
</evidence>
<evidence type="ECO:0000313" key="5">
    <source>
        <dbReference type="Proteomes" id="UP000515121"/>
    </source>
</evidence>
<dbReference type="PANTHER" id="PTHR10353:SF227">
    <property type="entry name" value="BETA-GLUCOSIDASE 46-LIKE ISOFORM X1"/>
    <property type="match status" value="1"/>
</dbReference>
<dbReference type="GeneID" id="111275168"/>
<dbReference type="InterPro" id="IPR001360">
    <property type="entry name" value="Glyco_hydro_1"/>
</dbReference>
<comment type="similarity">
    <text evidence="1 4">Belongs to the glycosyl hydrolase 1 family.</text>
</comment>
<dbReference type="SUPFAM" id="SSF51445">
    <property type="entry name" value="(Trans)glycosidases"/>
    <property type="match status" value="1"/>
</dbReference>
<dbReference type="InterPro" id="IPR017853">
    <property type="entry name" value="GH"/>
</dbReference>
<dbReference type="RefSeq" id="XP_022716067.1">
    <property type="nucleotide sequence ID" value="XM_022860332.1"/>
</dbReference>
<dbReference type="GO" id="GO:0047782">
    <property type="term" value="F:coniferin beta-glucosidase activity"/>
    <property type="evidence" value="ECO:0007669"/>
    <property type="project" value="UniProtKB-ARBA"/>
</dbReference>
<dbReference type="Proteomes" id="UP000515121">
    <property type="component" value="Unplaced"/>
</dbReference>
<dbReference type="Pfam" id="PF00232">
    <property type="entry name" value="Glyco_hydro_1"/>
    <property type="match status" value="1"/>
</dbReference>
<keyword evidence="5" id="KW-1185">Reference proteome</keyword>
<accession>A0A6P5WJZ7</accession>
<dbReference type="KEGG" id="dzi:111275168"/>
<dbReference type="GO" id="GO:0005975">
    <property type="term" value="P:carbohydrate metabolic process"/>
    <property type="evidence" value="ECO:0007669"/>
    <property type="project" value="InterPro"/>
</dbReference>
<evidence type="ECO:0000313" key="6">
    <source>
        <dbReference type="RefSeq" id="XP_022716067.1"/>
    </source>
</evidence>
<dbReference type="OrthoDB" id="65569at2759"/>
<name>A0A6P5WJZ7_DURZI</name>
<sequence>MLSLYAYTEIEIFSSFLLFSNCRQQLLRTAMDASIKLYIGFFLLQMFFLPPSISSKLLTRKQSLGNPSGFPSNFLLGTASSAYQYEGGYMSDGKGLNNWDVYSHKPGNIIVDGSNGDVAVDHYHQYLGDVDLMHSLGVNSYRFSISWSRILPQGRFREVNVAGINFYNNLIDALLLKGIKPFVTLTHFDFPQELEDRYGSWLSPQSQEDFAYFADICFKSFGDRVKYWVTFNEPDFQVTFGYRTGKFPPSRCSWPFGNCTYGDSEKEPFIAAHNIILAHTAAVHIYRTKYQEMQGGSIGIVLHCSWYEPISNSIADKLAAERALSFSINWFLDPIIFGRYPPEMQSIIGSILPEFSTTEKEKLKKGLDFIGINHYASYYVHDCMFSVCEPGSGTSKTEGFWAKSLEKNGTPLGELTELDWLNVYPQGMEKIVTYIKERYNNIPMIITENGYGDVNKADSTTEELLHDVKRVQYIAGHLNALSTAIRKEADVRGYFAWSLLDNFEWNFGYTVRFGLYHVDYKTLTRRPKLSATWYKKFISEHGKVKDQRAEHAQNHPYYN</sequence>
<evidence type="ECO:0000256" key="2">
    <source>
        <dbReference type="ARBA" id="ARBA00022801"/>
    </source>
</evidence>
<organism evidence="5 6">
    <name type="scientific">Durio zibethinus</name>
    <name type="common">Durian</name>
    <dbReference type="NCBI Taxonomy" id="66656"/>
    <lineage>
        <taxon>Eukaryota</taxon>
        <taxon>Viridiplantae</taxon>
        <taxon>Streptophyta</taxon>
        <taxon>Embryophyta</taxon>
        <taxon>Tracheophyta</taxon>
        <taxon>Spermatophyta</taxon>
        <taxon>Magnoliopsida</taxon>
        <taxon>eudicotyledons</taxon>
        <taxon>Gunneridae</taxon>
        <taxon>Pentapetalae</taxon>
        <taxon>rosids</taxon>
        <taxon>malvids</taxon>
        <taxon>Malvales</taxon>
        <taxon>Malvaceae</taxon>
        <taxon>Helicteroideae</taxon>
        <taxon>Durio</taxon>
    </lineage>
</organism>
<gene>
    <name evidence="6" type="primary">LOC111275168</name>
</gene>
<evidence type="ECO:0000256" key="3">
    <source>
        <dbReference type="ARBA" id="ARBA00023295"/>
    </source>
</evidence>
<keyword evidence="2" id="KW-0378">Hydrolase</keyword>
<dbReference type="PANTHER" id="PTHR10353">
    <property type="entry name" value="GLYCOSYL HYDROLASE"/>
    <property type="match status" value="1"/>
</dbReference>
<evidence type="ECO:0000256" key="4">
    <source>
        <dbReference type="RuleBase" id="RU003690"/>
    </source>
</evidence>
<dbReference type="AlphaFoldDB" id="A0A6P5WJZ7"/>
<protein>
    <submittedName>
        <fullName evidence="6">Beta-glucosidase 46-like isoform X1</fullName>
    </submittedName>
</protein>
<reference evidence="6" key="1">
    <citation type="submission" date="2025-08" db="UniProtKB">
        <authorList>
            <consortium name="RefSeq"/>
        </authorList>
    </citation>
    <scope>IDENTIFICATION</scope>
    <source>
        <tissue evidence="6">Fruit stalk</tissue>
    </source>
</reference>
<proteinExistence type="inferred from homology"/>
<dbReference type="FunFam" id="3.20.20.80:FF:000020">
    <property type="entry name" value="Beta-glucosidase 12"/>
    <property type="match status" value="1"/>
</dbReference>